<evidence type="ECO:0000313" key="5">
    <source>
        <dbReference type="Proteomes" id="UP001321741"/>
    </source>
</evidence>
<name>A0ABN6SJH1_9LACO</name>
<dbReference type="NCBIfam" id="TIGR00426">
    <property type="entry name" value="competence protein ComEA helix-hairpin-helix repeat region"/>
    <property type="match status" value="1"/>
</dbReference>
<feature type="domain" description="Helix-hairpin-helix DNA-binding motif class 1" evidence="3">
    <location>
        <begin position="204"/>
        <end position="223"/>
    </location>
</feature>
<dbReference type="InterPro" id="IPR019554">
    <property type="entry name" value="Soluble_ligand-bd"/>
</dbReference>
<dbReference type="PANTHER" id="PTHR21180">
    <property type="entry name" value="ENDONUCLEASE/EXONUCLEASE/PHOSPHATASE FAMILY DOMAIN-CONTAINING PROTEIN 1"/>
    <property type="match status" value="1"/>
</dbReference>
<dbReference type="SUPFAM" id="SSF47781">
    <property type="entry name" value="RuvA domain 2-like"/>
    <property type="match status" value="1"/>
</dbReference>
<dbReference type="PANTHER" id="PTHR21180:SF32">
    <property type="entry name" value="ENDONUCLEASE_EXONUCLEASE_PHOSPHATASE FAMILY DOMAIN-CONTAINING PROTEIN 1"/>
    <property type="match status" value="1"/>
</dbReference>
<dbReference type="SMART" id="SM00278">
    <property type="entry name" value="HhH1"/>
    <property type="match status" value="2"/>
</dbReference>
<feature type="transmembrane region" description="Helical" evidence="2">
    <location>
        <begin position="16"/>
        <end position="32"/>
    </location>
</feature>
<proteinExistence type="predicted"/>
<feature type="domain" description="Helix-hairpin-helix DNA-binding motif class 1" evidence="3">
    <location>
        <begin position="174"/>
        <end position="193"/>
    </location>
</feature>
<dbReference type="EMBL" id="AP026803">
    <property type="protein sequence ID" value="BDR60430.1"/>
    <property type="molecule type" value="Genomic_DNA"/>
</dbReference>
<feature type="region of interest" description="Disordered" evidence="1">
    <location>
        <begin position="42"/>
        <end position="73"/>
    </location>
</feature>
<keyword evidence="2" id="KW-0812">Transmembrane</keyword>
<dbReference type="InterPro" id="IPR004509">
    <property type="entry name" value="Competence_ComEA_HhH"/>
</dbReference>
<gene>
    <name evidence="4" type="ORF">KIM322_06910</name>
</gene>
<organism evidence="4 5">
    <name type="scientific">Lactobacillus xylocopicola</name>
    <dbReference type="NCBI Taxonomy" id="2976676"/>
    <lineage>
        <taxon>Bacteria</taxon>
        <taxon>Bacillati</taxon>
        <taxon>Bacillota</taxon>
        <taxon>Bacilli</taxon>
        <taxon>Lactobacillales</taxon>
        <taxon>Lactobacillaceae</taxon>
        <taxon>Lactobacillus</taxon>
    </lineage>
</organism>
<dbReference type="InterPro" id="IPR010994">
    <property type="entry name" value="RuvA_2-like"/>
</dbReference>
<dbReference type="InterPro" id="IPR051675">
    <property type="entry name" value="Endo/Exo/Phosphatase_dom_1"/>
</dbReference>
<protein>
    <submittedName>
        <fullName evidence="4">Competence protein</fullName>
    </submittedName>
</protein>
<reference evidence="4 5" key="1">
    <citation type="journal article" date="2023" name="Microbiol. Spectr.">
        <title>Symbiosis of Carpenter Bees with Uncharacterized Lactic Acid Bacteria Showing NAD Auxotrophy.</title>
        <authorList>
            <person name="Kawasaki S."/>
            <person name="Ozawa K."/>
            <person name="Mori T."/>
            <person name="Yamamoto A."/>
            <person name="Ito M."/>
            <person name="Ohkuma M."/>
            <person name="Sakamoto M."/>
            <person name="Matsutani M."/>
        </authorList>
    </citation>
    <scope>NUCLEOTIDE SEQUENCE [LARGE SCALE GENOMIC DNA]</scope>
    <source>
        <strain evidence="4 5">Kim32-2</strain>
    </source>
</reference>
<evidence type="ECO:0000256" key="2">
    <source>
        <dbReference type="SAM" id="Phobius"/>
    </source>
</evidence>
<keyword evidence="2" id="KW-0472">Membrane</keyword>
<feature type="compositionally biased region" description="Basic and acidic residues" evidence="1">
    <location>
        <begin position="51"/>
        <end position="71"/>
    </location>
</feature>
<evidence type="ECO:0000256" key="1">
    <source>
        <dbReference type="SAM" id="MobiDB-lite"/>
    </source>
</evidence>
<dbReference type="Gene3D" id="1.10.150.280">
    <property type="entry name" value="AF1531-like domain"/>
    <property type="match status" value="1"/>
</dbReference>
<dbReference type="RefSeq" id="WP_317638131.1">
    <property type="nucleotide sequence ID" value="NZ_AP026803.1"/>
</dbReference>
<dbReference type="InterPro" id="IPR003583">
    <property type="entry name" value="Hlx-hairpin-Hlx_DNA-bd_motif"/>
</dbReference>
<dbReference type="Pfam" id="PF12836">
    <property type="entry name" value="HHH_3"/>
    <property type="match status" value="1"/>
</dbReference>
<accession>A0ABN6SJH1</accession>
<evidence type="ECO:0000313" key="4">
    <source>
        <dbReference type="EMBL" id="BDR60430.1"/>
    </source>
</evidence>
<sequence>MDWEKIKQSAIDHKRYLVLGIVLLGLFFWFKHDRDQDKGTVSEFTANSQERPAKKASSDQENKSDQAESKTQEVTCDISGAVKHQGVYTLKNGARLQELLEAAGGPAANARLKEVNRALVLKDQDKIHIPYRGERIKATEIVTSVGGSGGETAATAESGGQTAGKINLNTASAQDLQKLSGIGEKKAAQIIAYRQKNGHFKKITDLKQVSGIGDKTFAALKDQLEV</sequence>
<dbReference type="Proteomes" id="UP001321741">
    <property type="component" value="Chromosome"/>
</dbReference>
<evidence type="ECO:0000259" key="3">
    <source>
        <dbReference type="SMART" id="SM00278"/>
    </source>
</evidence>
<dbReference type="Gene3D" id="3.10.20.600">
    <property type="match status" value="1"/>
</dbReference>
<keyword evidence="2" id="KW-1133">Transmembrane helix</keyword>
<keyword evidence="5" id="KW-1185">Reference proteome</keyword>
<dbReference type="Pfam" id="PF10531">
    <property type="entry name" value="SLBB"/>
    <property type="match status" value="1"/>
</dbReference>